<dbReference type="PANTHER" id="PTHR13822">
    <property type="entry name" value="ATP SYNTHASE DELTA/EPSILON CHAIN"/>
    <property type="match status" value="1"/>
</dbReference>
<evidence type="ECO:0000256" key="8">
    <source>
        <dbReference type="ARBA" id="ARBA00023310"/>
    </source>
</evidence>
<dbReference type="Proteomes" id="UP000249417">
    <property type="component" value="Unassembled WGS sequence"/>
</dbReference>
<evidence type="ECO:0000256" key="7">
    <source>
        <dbReference type="ARBA" id="ARBA00023196"/>
    </source>
</evidence>
<protein>
    <recommendedName>
        <fullName evidence="9">ATP synthase epsilon chain</fullName>
    </recommendedName>
    <alternativeName>
        <fullName evidence="9">ATP synthase F1 sector epsilon subunit</fullName>
    </alternativeName>
    <alternativeName>
        <fullName evidence="9">F-ATPase epsilon subunit</fullName>
    </alternativeName>
</protein>
<dbReference type="GO" id="GO:0046933">
    <property type="term" value="F:proton-transporting ATP synthase activity, rotational mechanism"/>
    <property type="evidence" value="ECO:0007669"/>
    <property type="project" value="UniProtKB-UniRule"/>
</dbReference>
<comment type="function">
    <text evidence="1 9">Produces ATP from ADP in the presence of a proton gradient across the membrane.</text>
</comment>
<comment type="subcellular location">
    <subcellularLocation>
        <location evidence="9">Cell membrane</location>
        <topology evidence="9">Peripheral membrane protein</topology>
    </subcellularLocation>
    <subcellularLocation>
        <location evidence="2">Endomembrane system</location>
        <topology evidence="2">Peripheral membrane protein</topology>
    </subcellularLocation>
</comment>
<evidence type="ECO:0000313" key="12">
    <source>
        <dbReference type="EMBL" id="PZQ47853.1"/>
    </source>
</evidence>
<dbReference type="Pfam" id="PF02823">
    <property type="entry name" value="ATP-synt_DE_N"/>
    <property type="match status" value="1"/>
</dbReference>
<comment type="caution">
    <text evidence="12">The sequence shown here is derived from an EMBL/GenBank/DDBJ whole genome shotgun (WGS) entry which is preliminary data.</text>
</comment>
<comment type="similarity">
    <text evidence="3 9 10">Belongs to the ATPase epsilon chain family.</text>
</comment>
<evidence type="ECO:0000256" key="4">
    <source>
        <dbReference type="ARBA" id="ARBA00022448"/>
    </source>
</evidence>
<comment type="subunit">
    <text evidence="9 10">F-type ATPases have 2 components, CF(1) - the catalytic core - and CF(0) - the membrane proton channel. CF(1) has five subunits: alpha(3), beta(3), gamma(1), delta(1), epsilon(1). CF(0) has three main subunits: a, b and c.</text>
</comment>
<dbReference type="InterPro" id="IPR036771">
    <property type="entry name" value="ATPsynth_dsu/esu_N"/>
</dbReference>
<proteinExistence type="inferred from homology"/>
<evidence type="ECO:0000256" key="9">
    <source>
        <dbReference type="HAMAP-Rule" id="MF_00530"/>
    </source>
</evidence>
<dbReference type="NCBIfam" id="TIGR01216">
    <property type="entry name" value="ATP_synt_epsi"/>
    <property type="match status" value="1"/>
</dbReference>
<dbReference type="GO" id="GO:0045259">
    <property type="term" value="C:proton-transporting ATP synthase complex"/>
    <property type="evidence" value="ECO:0007669"/>
    <property type="project" value="UniProtKB-KW"/>
</dbReference>
<dbReference type="PANTHER" id="PTHR13822:SF10">
    <property type="entry name" value="ATP SYNTHASE EPSILON CHAIN, CHLOROPLASTIC"/>
    <property type="match status" value="1"/>
</dbReference>
<sequence>MADLPQTFNFELVSPDKILVSEPAWQVVIPGEEGYFGVRAGHMSLIAAVKPGVVEVFKKEGDAPEKIFIAGGFADVTAKHCALLAEQAVPVSDLNAAAIEQDIANINDELKLATESSEKTLLHKKLQLASIKLEAAKAA</sequence>
<name>A0A2W5PZC2_9BACT</name>
<evidence type="ECO:0000256" key="1">
    <source>
        <dbReference type="ARBA" id="ARBA00003543"/>
    </source>
</evidence>
<keyword evidence="8 9" id="KW-0066">ATP synthesis</keyword>
<gene>
    <name evidence="9 12" type="primary">atpC</name>
    <name evidence="12" type="ORF">DI551_02500</name>
</gene>
<dbReference type="GO" id="GO:0005886">
    <property type="term" value="C:plasma membrane"/>
    <property type="evidence" value="ECO:0007669"/>
    <property type="project" value="UniProtKB-SubCell"/>
</dbReference>
<reference evidence="12 13" key="1">
    <citation type="submission" date="2017-08" db="EMBL/GenBank/DDBJ databases">
        <title>Infants hospitalized years apart are colonized by the same room-sourced microbial strains.</title>
        <authorList>
            <person name="Brooks B."/>
            <person name="Olm M.R."/>
            <person name="Firek B.A."/>
            <person name="Baker R."/>
            <person name="Thomas B.C."/>
            <person name="Morowitz M.J."/>
            <person name="Banfield J.F."/>
        </authorList>
    </citation>
    <scope>NUCLEOTIDE SEQUENCE [LARGE SCALE GENOMIC DNA]</scope>
    <source>
        <strain evidence="12">S2_005_002_R2_29</strain>
    </source>
</reference>
<keyword evidence="5 9" id="KW-0406">Ion transport</keyword>
<dbReference type="HAMAP" id="MF_00530">
    <property type="entry name" value="ATP_synth_epsil_bac"/>
    <property type="match status" value="1"/>
</dbReference>
<keyword evidence="6 9" id="KW-0472">Membrane</keyword>
<evidence type="ECO:0000259" key="11">
    <source>
        <dbReference type="Pfam" id="PF02823"/>
    </source>
</evidence>
<keyword evidence="7 9" id="KW-0139">CF(1)</keyword>
<keyword evidence="9" id="KW-1003">Cell membrane</keyword>
<dbReference type="AlphaFoldDB" id="A0A2W5PZC2"/>
<organism evidence="12 13">
    <name type="scientific">Micavibrio aeruginosavorus</name>
    <dbReference type="NCBI Taxonomy" id="349221"/>
    <lineage>
        <taxon>Bacteria</taxon>
        <taxon>Pseudomonadati</taxon>
        <taxon>Bdellovibrionota</taxon>
        <taxon>Bdellovibrionia</taxon>
        <taxon>Bdellovibrionales</taxon>
        <taxon>Pseudobdellovibrionaceae</taxon>
        <taxon>Micavibrio</taxon>
    </lineage>
</organism>
<evidence type="ECO:0000256" key="10">
    <source>
        <dbReference type="RuleBase" id="RU003656"/>
    </source>
</evidence>
<dbReference type="SUPFAM" id="SSF51344">
    <property type="entry name" value="Epsilon subunit of F1F0-ATP synthase N-terminal domain"/>
    <property type="match status" value="1"/>
</dbReference>
<dbReference type="CDD" id="cd12152">
    <property type="entry name" value="F1-ATPase_delta"/>
    <property type="match status" value="1"/>
</dbReference>
<evidence type="ECO:0000256" key="3">
    <source>
        <dbReference type="ARBA" id="ARBA00005712"/>
    </source>
</evidence>
<dbReference type="InterPro" id="IPR020546">
    <property type="entry name" value="ATP_synth_F1_dsu/esu_N"/>
</dbReference>
<dbReference type="EMBL" id="QFQB01000009">
    <property type="protein sequence ID" value="PZQ47853.1"/>
    <property type="molecule type" value="Genomic_DNA"/>
</dbReference>
<evidence type="ECO:0000256" key="5">
    <source>
        <dbReference type="ARBA" id="ARBA00023065"/>
    </source>
</evidence>
<dbReference type="Gene3D" id="2.60.15.10">
    <property type="entry name" value="F0F1 ATP synthase delta/epsilon subunit, N-terminal"/>
    <property type="match status" value="1"/>
</dbReference>
<dbReference type="GO" id="GO:0012505">
    <property type="term" value="C:endomembrane system"/>
    <property type="evidence" value="ECO:0007669"/>
    <property type="project" value="UniProtKB-SubCell"/>
</dbReference>
<feature type="domain" description="ATP synthase F1 complex delta/epsilon subunit N-terminal" evidence="11">
    <location>
        <begin position="8"/>
        <end position="88"/>
    </location>
</feature>
<dbReference type="GO" id="GO:0005524">
    <property type="term" value="F:ATP binding"/>
    <property type="evidence" value="ECO:0007669"/>
    <property type="project" value="UniProtKB-UniRule"/>
</dbReference>
<accession>A0A2W5PZC2</accession>
<keyword evidence="4 9" id="KW-0813">Transport</keyword>
<keyword evidence="9" id="KW-0375">Hydrogen ion transport</keyword>
<evidence type="ECO:0000313" key="13">
    <source>
        <dbReference type="Proteomes" id="UP000249417"/>
    </source>
</evidence>
<dbReference type="InterPro" id="IPR001469">
    <property type="entry name" value="ATP_synth_F1_dsu/esu"/>
</dbReference>
<evidence type="ECO:0000256" key="6">
    <source>
        <dbReference type="ARBA" id="ARBA00023136"/>
    </source>
</evidence>
<evidence type="ECO:0000256" key="2">
    <source>
        <dbReference type="ARBA" id="ARBA00004184"/>
    </source>
</evidence>